<organism evidence="1 2">
    <name type="scientific">Thamnidium elegans</name>
    <dbReference type="NCBI Taxonomy" id="101142"/>
    <lineage>
        <taxon>Eukaryota</taxon>
        <taxon>Fungi</taxon>
        <taxon>Fungi incertae sedis</taxon>
        <taxon>Mucoromycota</taxon>
        <taxon>Mucoromycotina</taxon>
        <taxon>Mucoromycetes</taxon>
        <taxon>Mucorales</taxon>
        <taxon>Mucorineae</taxon>
        <taxon>Mucoraceae</taxon>
        <taxon>Thamnidium</taxon>
    </lineage>
</organism>
<accession>A0A8H7SKY1</accession>
<dbReference type="OrthoDB" id="2271250at2759"/>
<dbReference type="AlphaFoldDB" id="A0A8H7SKY1"/>
<protein>
    <submittedName>
        <fullName evidence="1">Uncharacterized protein</fullName>
    </submittedName>
</protein>
<dbReference type="EMBL" id="JAEPRE010000153">
    <property type="protein sequence ID" value="KAG2231394.1"/>
    <property type="molecule type" value="Genomic_DNA"/>
</dbReference>
<evidence type="ECO:0000313" key="2">
    <source>
        <dbReference type="Proteomes" id="UP000613177"/>
    </source>
</evidence>
<name>A0A8H7SKY1_9FUNG</name>
<proteinExistence type="predicted"/>
<dbReference type="Proteomes" id="UP000613177">
    <property type="component" value="Unassembled WGS sequence"/>
</dbReference>
<comment type="caution">
    <text evidence="1">The sequence shown here is derived from an EMBL/GenBank/DDBJ whole genome shotgun (WGS) entry which is preliminary data.</text>
</comment>
<keyword evidence="2" id="KW-1185">Reference proteome</keyword>
<evidence type="ECO:0000313" key="1">
    <source>
        <dbReference type="EMBL" id="KAG2231394.1"/>
    </source>
</evidence>
<sequence>MGFIEKIKSSVEMWRIEKYTKRRPVTSPDFEQKDREFYRQHYKDGVYLHQQPGVNQPANTANGGVINSISRKTTLLRTKSEKILRSSENYNNNAR</sequence>
<gene>
    <name evidence="1" type="ORF">INT48_004429</name>
</gene>
<reference evidence="1" key="1">
    <citation type="submission" date="2021-01" db="EMBL/GenBank/DDBJ databases">
        <title>Metabolic potential, ecology and presence of endohyphal bacteria is reflected in genomic diversity of Mucoromycotina.</title>
        <authorList>
            <person name="Muszewska A."/>
            <person name="Okrasinska A."/>
            <person name="Steczkiewicz K."/>
            <person name="Drgas O."/>
            <person name="Orlowska M."/>
            <person name="Perlinska-Lenart U."/>
            <person name="Aleksandrzak-Piekarczyk T."/>
            <person name="Szatraj K."/>
            <person name="Zielenkiewicz U."/>
            <person name="Pilsyk S."/>
            <person name="Malc E."/>
            <person name="Mieczkowski P."/>
            <person name="Kruszewska J.S."/>
            <person name="Biernat P."/>
            <person name="Pawlowska J."/>
        </authorList>
    </citation>
    <scope>NUCLEOTIDE SEQUENCE</scope>
    <source>
        <strain evidence="1">WA0000018081</strain>
    </source>
</reference>